<proteinExistence type="predicted"/>
<organism evidence="1 2">
    <name type="scientific">Xenopus laevis</name>
    <name type="common">African clawed frog</name>
    <dbReference type="NCBI Taxonomy" id="8355"/>
    <lineage>
        <taxon>Eukaryota</taxon>
        <taxon>Metazoa</taxon>
        <taxon>Chordata</taxon>
        <taxon>Craniata</taxon>
        <taxon>Vertebrata</taxon>
        <taxon>Euteleostomi</taxon>
        <taxon>Amphibia</taxon>
        <taxon>Batrachia</taxon>
        <taxon>Anura</taxon>
        <taxon>Pipoidea</taxon>
        <taxon>Pipidae</taxon>
        <taxon>Xenopodinae</taxon>
        <taxon>Xenopus</taxon>
        <taxon>Xenopus</taxon>
    </lineage>
</organism>
<evidence type="ECO:0000313" key="1">
    <source>
        <dbReference type="EMBL" id="OCT87439.1"/>
    </source>
</evidence>
<dbReference type="Proteomes" id="UP000694892">
    <property type="component" value="Chromosome 3S"/>
</dbReference>
<reference evidence="2" key="1">
    <citation type="journal article" date="2016" name="Nature">
        <title>Genome evolution in the allotetraploid frog Xenopus laevis.</title>
        <authorList>
            <person name="Session A.M."/>
            <person name="Uno Y."/>
            <person name="Kwon T."/>
            <person name="Chapman J.A."/>
            <person name="Toyoda A."/>
            <person name="Takahashi S."/>
            <person name="Fukui A."/>
            <person name="Hikosaka A."/>
            <person name="Suzuki A."/>
            <person name="Kondo M."/>
            <person name="van Heeringen S.J."/>
            <person name="Quigley I."/>
            <person name="Heinz S."/>
            <person name="Ogino H."/>
            <person name="Ochi H."/>
            <person name="Hellsten U."/>
            <person name="Lyons J.B."/>
            <person name="Simakov O."/>
            <person name="Putnam N."/>
            <person name="Stites J."/>
            <person name="Kuroki Y."/>
            <person name="Tanaka T."/>
            <person name="Michiue T."/>
            <person name="Watanabe M."/>
            <person name="Bogdanovic O."/>
            <person name="Lister R."/>
            <person name="Georgiou G."/>
            <person name="Paranjpe S.S."/>
            <person name="van Kruijsbergen I."/>
            <person name="Shu S."/>
            <person name="Carlson J."/>
            <person name="Kinoshita T."/>
            <person name="Ohta Y."/>
            <person name="Mawaribuchi S."/>
            <person name="Jenkins J."/>
            <person name="Grimwood J."/>
            <person name="Schmutz J."/>
            <person name="Mitros T."/>
            <person name="Mozaffari S.V."/>
            <person name="Suzuki Y."/>
            <person name="Haramoto Y."/>
            <person name="Yamamoto T.S."/>
            <person name="Takagi C."/>
            <person name="Heald R."/>
            <person name="Miller K."/>
            <person name="Haudenschild C."/>
            <person name="Kitzman J."/>
            <person name="Nakayama T."/>
            <person name="Izutsu Y."/>
            <person name="Robert J."/>
            <person name="Fortriede J."/>
            <person name="Burns K."/>
            <person name="Lotay V."/>
            <person name="Karimi K."/>
            <person name="Yasuoka Y."/>
            <person name="Dichmann D.S."/>
            <person name="Flajnik M.F."/>
            <person name="Houston D.W."/>
            <person name="Shendure J."/>
            <person name="DuPasquier L."/>
            <person name="Vize P.D."/>
            <person name="Zorn A.M."/>
            <person name="Ito M."/>
            <person name="Marcotte E.M."/>
            <person name="Wallingford J.B."/>
            <person name="Ito Y."/>
            <person name="Asashima M."/>
            <person name="Ueno N."/>
            <person name="Matsuda Y."/>
            <person name="Veenstra G.J."/>
            <person name="Fujiyama A."/>
            <person name="Harland R.M."/>
            <person name="Taira M."/>
            <person name="Rokhsar D.S."/>
        </authorList>
    </citation>
    <scope>NUCLEOTIDE SEQUENCE [LARGE SCALE GENOMIC DNA]</scope>
    <source>
        <strain evidence="2">J</strain>
    </source>
</reference>
<evidence type="ECO:0000313" key="2">
    <source>
        <dbReference type="Proteomes" id="UP000694892"/>
    </source>
</evidence>
<name>A0A974HRD5_XENLA</name>
<dbReference type="AlphaFoldDB" id="A0A974HRD5"/>
<accession>A0A974HRD5</accession>
<sequence>MRGDTEWRDEWLRRLLLTIGGSDCKLGCFTRQVMVSGSSCSADYLQYGLPCGGAFGLRCLAGLHVDHAPGQFEYYFNF</sequence>
<dbReference type="EMBL" id="CM004471">
    <property type="protein sequence ID" value="OCT87439.1"/>
    <property type="molecule type" value="Genomic_DNA"/>
</dbReference>
<gene>
    <name evidence="1" type="ORF">XELAEV_18021134mg</name>
</gene>
<protein>
    <submittedName>
        <fullName evidence="1">Uncharacterized protein</fullName>
    </submittedName>
</protein>